<protein>
    <recommendedName>
        <fullName evidence="4">Type VII secretion protein EccE</fullName>
    </recommendedName>
</protein>
<evidence type="ECO:0000256" key="1">
    <source>
        <dbReference type="SAM" id="Phobius"/>
    </source>
</evidence>
<feature type="transmembrane region" description="Helical" evidence="1">
    <location>
        <begin position="37"/>
        <end position="54"/>
    </location>
</feature>
<evidence type="ECO:0000313" key="3">
    <source>
        <dbReference type="Proteomes" id="UP001239083"/>
    </source>
</evidence>
<feature type="transmembrane region" description="Helical" evidence="1">
    <location>
        <begin position="12"/>
        <end position="31"/>
    </location>
</feature>
<keyword evidence="3" id="KW-1185">Reference proteome</keyword>
<reference evidence="2 3" key="1">
    <citation type="submission" date="2023-07" db="EMBL/GenBank/DDBJ databases">
        <title>Comparative genomics of wheat-associated soil bacteria to identify genetic determinants of phenazine resistance.</title>
        <authorList>
            <person name="Mouncey N."/>
        </authorList>
    </citation>
    <scope>NUCLEOTIDE SEQUENCE [LARGE SCALE GENOMIC DNA]</scope>
    <source>
        <strain evidence="2 3">V3I3</strain>
    </source>
</reference>
<dbReference type="EMBL" id="JAUSYY010000001">
    <property type="protein sequence ID" value="MDQ0895658.1"/>
    <property type="molecule type" value="Genomic_DNA"/>
</dbReference>
<evidence type="ECO:0000313" key="2">
    <source>
        <dbReference type="EMBL" id="MDQ0895658.1"/>
    </source>
</evidence>
<dbReference type="RefSeq" id="WP_307043920.1">
    <property type="nucleotide sequence ID" value="NZ_JAUSYY010000001.1"/>
</dbReference>
<name>A0ABU0RC63_9MICO</name>
<keyword evidence="1" id="KW-1133">Transmembrane helix</keyword>
<gene>
    <name evidence="2" type="ORF">QFZ26_003213</name>
</gene>
<sequence>MPAPRSKPLLAWEPLPYFVLFVLVVAVSLVRPERAPWGFWPLLVLVVLVAAWLVRSIMRDRRPANPDRWGDLSSLEGLDGLEVVDAPAVDRAVRSVVPVVDTERHQAAIELARLHGGAEQAALLVPRASRWMSRRYRIGVQLVGGDRPRHAGFLGTRADDRWRDVLDAARMRGVLMRVPALVTRDARPFGVELDLSGLARLEEAA</sequence>
<keyword evidence="1" id="KW-0812">Transmembrane</keyword>
<keyword evidence="1" id="KW-0472">Membrane</keyword>
<accession>A0ABU0RC63</accession>
<organism evidence="2 3">
    <name type="scientific">Agromyces ramosus</name>
    <dbReference type="NCBI Taxonomy" id="33879"/>
    <lineage>
        <taxon>Bacteria</taxon>
        <taxon>Bacillati</taxon>
        <taxon>Actinomycetota</taxon>
        <taxon>Actinomycetes</taxon>
        <taxon>Micrococcales</taxon>
        <taxon>Microbacteriaceae</taxon>
        <taxon>Agromyces</taxon>
    </lineage>
</organism>
<evidence type="ECO:0008006" key="4">
    <source>
        <dbReference type="Google" id="ProtNLM"/>
    </source>
</evidence>
<comment type="caution">
    <text evidence="2">The sequence shown here is derived from an EMBL/GenBank/DDBJ whole genome shotgun (WGS) entry which is preliminary data.</text>
</comment>
<proteinExistence type="predicted"/>
<dbReference type="Proteomes" id="UP001239083">
    <property type="component" value="Unassembled WGS sequence"/>
</dbReference>